<feature type="binding site" evidence="4">
    <location>
        <begin position="8"/>
        <end position="12"/>
    </location>
    <ligand>
        <name>ATP</name>
        <dbReference type="ChEBI" id="CHEBI:30616"/>
    </ligand>
</feature>
<dbReference type="GO" id="GO:0035999">
    <property type="term" value="P:tetrahydrofolate interconversion"/>
    <property type="evidence" value="ECO:0007669"/>
    <property type="project" value="TreeGrafter"/>
</dbReference>
<feature type="binding site" evidence="4">
    <location>
        <begin position="140"/>
        <end position="148"/>
    </location>
    <ligand>
        <name>ATP</name>
        <dbReference type="ChEBI" id="CHEBI:30616"/>
    </ligand>
</feature>
<dbReference type="InterPro" id="IPR002698">
    <property type="entry name" value="FTHF_cligase"/>
</dbReference>
<dbReference type="PANTHER" id="PTHR23407">
    <property type="entry name" value="ATPASE INHIBITOR/5-FORMYLTETRAHYDROFOLATE CYCLO-LIGASE"/>
    <property type="match status" value="1"/>
</dbReference>
<evidence type="ECO:0000256" key="4">
    <source>
        <dbReference type="PIRSR" id="PIRSR006806-1"/>
    </source>
</evidence>
<dbReference type="InterPro" id="IPR024185">
    <property type="entry name" value="FTHF_cligase-like_sf"/>
</dbReference>
<dbReference type="GO" id="GO:0046872">
    <property type="term" value="F:metal ion binding"/>
    <property type="evidence" value="ECO:0007669"/>
    <property type="project" value="UniProtKB-KW"/>
</dbReference>
<name>A0A975PEE4_9MICC</name>
<dbReference type="Pfam" id="PF01812">
    <property type="entry name" value="5-FTHF_cyc-lig"/>
    <property type="match status" value="1"/>
</dbReference>
<comment type="catalytic activity">
    <reaction evidence="5">
        <text>(6S)-5-formyl-5,6,7,8-tetrahydrofolate + ATP = (6R)-5,10-methenyltetrahydrofolate + ADP + phosphate</text>
        <dbReference type="Rhea" id="RHEA:10488"/>
        <dbReference type="ChEBI" id="CHEBI:30616"/>
        <dbReference type="ChEBI" id="CHEBI:43474"/>
        <dbReference type="ChEBI" id="CHEBI:57455"/>
        <dbReference type="ChEBI" id="CHEBI:57457"/>
        <dbReference type="ChEBI" id="CHEBI:456216"/>
        <dbReference type="EC" id="6.3.3.2"/>
    </reaction>
</comment>
<dbReference type="GO" id="GO:0030272">
    <property type="term" value="F:5-formyltetrahydrofolate cyclo-ligase activity"/>
    <property type="evidence" value="ECO:0007669"/>
    <property type="project" value="UniProtKB-EC"/>
</dbReference>
<dbReference type="EC" id="6.3.3.2" evidence="5"/>
<proteinExistence type="inferred from homology"/>
<dbReference type="GO" id="GO:0005524">
    <property type="term" value="F:ATP binding"/>
    <property type="evidence" value="ECO:0007669"/>
    <property type="project" value="UniProtKB-KW"/>
</dbReference>
<accession>A0A975PEE4</accession>
<comment type="similarity">
    <text evidence="1 5">Belongs to the 5-formyltetrahydrofolate cyclo-ligase family.</text>
</comment>
<dbReference type="PIRSF" id="PIRSF006806">
    <property type="entry name" value="FTHF_cligase"/>
    <property type="match status" value="1"/>
</dbReference>
<protein>
    <recommendedName>
        <fullName evidence="5">5-formyltetrahydrofolate cyclo-ligase</fullName>
        <ecNumber evidence="5">6.3.3.2</ecNumber>
    </recommendedName>
</protein>
<evidence type="ECO:0000256" key="2">
    <source>
        <dbReference type="ARBA" id="ARBA00022741"/>
    </source>
</evidence>
<sequence length="207" mass="22168">MPHSAASKDQARNEYRRRRRELPSAAALVAGRSLAARAFTVIPRLVSPAATVAAYLSAGREPDTGPLLAGLHAGGYDVVVPVCEPERQLSWCRWTPESSLVPGLFPSVPEPAGPRLSVQDLPNLELLLIPALAVDAEGMRMGKGGGYYDRFLSGFRAMGNAAPAVGVVYDQEFVSAGSWESDSLDQPVNAVLTPSQWTNLPLRPVYS</sequence>
<dbReference type="EMBL" id="CP076456">
    <property type="protein sequence ID" value="QWQ35574.1"/>
    <property type="molecule type" value="Genomic_DNA"/>
</dbReference>
<gene>
    <name evidence="6" type="ORF">KG104_14010</name>
</gene>
<dbReference type="Gene3D" id="3.40.50.10420">
    <property type="entry name" value="NagB/RpiA/CoA transferase-like"/>
    <property type="match status" value="1"/>
</dbReference>
<dbReference type="KEGG" id="asun:KG104_14010"/>
<dbReference type="RefSeq" id="WP_207347919.1">
    <property type="nucleotide sequence ID" value="NZ_CP076456.1"/>
</dbReference>
<organism evidence="6 7">
    <name type="scientific">Arthrobacter sunyaminii</name>
    <dbReference type="NCBI Taxonomy" id="2816859"/>
    <lineage>
        <taxon>Bacteria</taxon>
        <taxon>Bacillati</taxon>
        <taxon>Actinomycetota</taxon>
        <taxon>Actinomycetes</taxon>
        <taxon>Micrococcales</taxon>
        <taxon>Micrococcaceae</taxon>
        <taxon>Arthrobacter</taxon>
    </lineage>
</organism>
<evidence type="ECO:0000313" key="7">
    <source>
        <dbReference type="Proteomes" id="UP000680588"/>
    </source>
</evidence>
<evidence type="ECO:0000256" key="1">
    <source>
        <dbReference type="ARBA" id="ARBA00010638"/>
    </source>
</evidence>
<feature type="binding site" evidence="4">
    <location>
        <position position="61"/>
    </location>
    <ligand>
        <name>substrate</name>
    </ligand>
</feature>
<dbReference type="Proteomes" id="UP000680588">
    <property type="component" value="Chromosome"/>
</dbReference>
<feature type="binding site" evidence="4">
    <location>
        <position position="56"/>
    </location>
    <ligand>
        <name>substrate</name>
    </ligand>
</feature>
<keyword evidence="7" id="KW-1185">Reference proteome</keyword>
<evidence type="ECO:0000256" key="5">
    <source>
        <dbReference type="RuleBase" id="RU361279"/>
    </source>
</evidence>
<evidence type="ECO:0000256" key="3">
    <source>
        <dbReference type="ARBA" id="ARBA00022840"/>
    </source>
</evidence>
<dbReference type="NCBIfam" id="TIGR02727">
    <property type="entry name" value="MTHFS_bact"/>
    <property type="match status" value="1"/>
</dbReference>
<evidence type="ECO:0000313" key="6">
    <source>
        <dbReference type="EMBL" id="QWQ35574.1"/>
    </source>
</evidence>
<keyword evidence="2 4" id="KW-0547">Nucleotide-binding</keyword>
<keyword evidence="5" id="KW-0479">Metal-binding</keyword>
<keyword evidence="3 4" id="KW-0067">ATP-binding</keyword>
<dbReference type="GO" id="GO:0009396">
    <property type="term" value="P:folic acid-containing compound biosynthetic process"/>
    <property type="evidence" value="ECO:0007669"/>
    <property type="project" value="TreeGrafter"/>
</dbReference>
<keyword evidence="5" id="KW-0460">Magnesium</keyword>
<dbReference type="InterPro" id="IPR037171">
    <property type="entry name" value="NagB/RpiA_transferase-like"/>
</dbReference>
<comment type="cofactor">
    <cofactor evidence="5">
        <name>Mg(2+)</name>
        <dbReference type="ChEBI" id="CHEBI:18420"/>
    </cofactor>
</comment>
<reference evidence="6" key="1">
    <citation type="submission" date="2021-06" db="EMBL/GenBank/DDBJ databases">
        <title>Novel species in genus Arthrobacter.</title>
        <authorList>
            <person name="Zhang G."/>
        </authorList>
    </citation>
    <scope>NUCLEOTIDE SEQUENCE</scope>
    <source>
        <strain evidence="6">Zg-ZUI122</strain>
    </source>
</reference>
<dbReference type="PANTHER" id="PTHR23407:SF1">
    <property type="entry name" value="5-FORMYLTETRAHYDROFOLATE CYCLO-LIGASE"/>
    <property type="match status" value="1"/>
</dbReference>
<dbReference type="AlphaFoldDB" id="A0A975PEE4"/>
<dbReference type="SUPFAM" id="SSF100950">
    <property type="entry name" value="NagB/RpiA/CoA transferase-like"/>
    <property type="match status" value="1"/>
</dbReference>
<keyword evidence="6" id="KW-0436">Ligase</keyword>